<evidence type="ECO:0000256" key="1">
    <source>
        <dbReference type="SAM" id="MobiDB-lite"/>
    </source>
</evidence>
<evidence type="ECO:0000313" key="2">
    <source>
        <dbReference type="EMBL" id="RNF08411.1"/>
    </source>
</evidence>
<dbReference type="Proteomes" id="UP000283634">
    <property type="component" value="Unassembled WGS sequence"/>
</dbReference>
<protein>
    <recommendedName>
        <fullName evidence="4">Flagellum targeting protein kharon1</fullName>
    </recommendedName>
</protein>
<feature type="compositionally biased region" description="Polar residues" evidence="1">
    <location>
        <begin position="366"/>
        <end position="377"/>
    </location>
</feature>
<dbReference type="GeneID" id="40326805"/>
<evidence type="ECO:0008006" key="4">
    <source>
        <dbReference type="Google" id="ProtNLM"/>
    </source>
</evidence>
<dbReference type="RefSeq" id="XP_029240384.1">
    <property type="nucleotide sequence ID" value="XM_029379862.1"/>
</dbReference>
<feature type="compositionally biased region" description="Basic and acidic residues" evidence="1">
    <location>
        <begin position="1"/>
        <end position="16"/>
    </location>
</feature>
<sequence length="404" mass="44184">MVAAEVERPMTAEERVLTANDPPPRPPTQPDLSHRQRAAVNNRGMGVAGTFRGKADGNNNAAVPVKVVLSKRKGIQSSPSDFLAGPREPGHVTHGVRRYEEKHECMVGKALTEEWILGRKEDDPIPRRMVNQLGPKDNLEGMACSVRTEEAKQRRQRALGMAPPHSLAAPYSETEVPPPLQQPTPAVGKRRFKIKPNVNLFQGDAGAGQDADNKQTRVRVHTLRNRSNESFDVLNLGQYSVEDLHEVERKVLLGPRQFTPASLPPRQRPIIARVRTHANQTHDIFGTGKGVEDAAPVHRKNAGASAPKRSEAAAIFDYPEKQKPPKPYHPSGLLSYEEATTPNERKPSVSTAAAEAAAKERASTKLSKMTVQGQLFDSKSPDIAPHGGRCRGTYAPKTGGNNIF</sequence>
<dbReference type="EMBL" id="MKGL01000067">
    <property type="protein sequence ID" value="RNF08411.1"/>
    <property type="molecule type" value="Genomic_DNA"/>
</dbReference>
<dbReference type="OMA" id="RPPHDTA"/>
<evidence type="ECO:0000313" key="3">
    <source>
        <dbReference type="Proteomes" id="UP000283634"/>
    </source>
</evidence>
<reference evidence="2 3" key="1">
    <citation type="journal article" date="2018" name="BMC Genomics">
        <title>Genomic comparison of Trypanosoma conorhini and Trypanosoma rangeli to Trypanosoma cruzi strains of high and low virulence.</title>
        <authorList>
            <person name="Bradwell K.R."/>
            <person name="Koparde V.N."/>
            <person name="Matveyev A.V."/>
            <person name="Serrano M.G."/>
            <person name="Alves J.M."/>
            <person name="Parikh H."/>
            <person name="Huang B."/>
            <person name="Lee V."/>
            <person name="Espinosa-Alvarez O."/>
            <person name="Ortiz P.A."/>
            <person name="Costa-Martins A.G."/>
            <person name="Teixeira M.M."/>
            <person name="Buck G.A."/>
        </authorList>
    </citation>
    <scope>NUCLEOTIDE SEQUENCE [LARGE SCALE GENOMIC DNA]</scope>
    <source>
        <strain evidence="2 3">AM80</strain>
    </source>
</reference>
<dbReference type="AlphaFoldDB" id="A0A3R7KIS2"/>
<organism evidence="2 3">
    <name type="scientific">Trypanosoma rangeli</name>
    <dbReference type="NCBI Taxonomy" id="5698"/>
    <lineage>
        <taxon>Eukaryota</taxon>
        <taxon>Discoba</taxon>
        <taxon>Euglenozoa</taxon>
        <taxon>Kinetoplastea</taxon>
        <taxon>Metakinetoplastina</taxon>
        <taxon>Trypanosomatida</taxon>
        <taxon>Trypanosomatidae</taxon>
        <taxon>Trypanosoma</taxon>
        <taxon>Herpetosoma</taxon>
    </lineage>
</organism>
<proteinExistence type="predicted"/>
<comment type="caution">
    <text evidence="2">The sequence shown here is derived from an EMBL/GenBank/DDBJ whole genome shotgun (WGS) entry which is preliminary data.</text>
</comment>
<name>A0A3R7KIS2_TRYRA</name>
<feature type="region of interest" description="Disordered" evidence="1">
    <location>
        <begin position="339"/>
        <end position="404"/>
    </location>
</feature>
<accession>A0A3R7KIS2</accession>
<keyword evidence="3" id="KW-1185">Reference proteome</keyword>
<gene>
    <name evidence="2" type="ORF">TraAM80_02872</name>
</gene>
<dbReference type="OrthoDB" id="272006at2759"/>
<feature type="region of interest" description="Disordered" evidence="1">
    <location>
        <begin position="1"/>
        <end position="37"/>
    </location>
</feature>